<organism evidence="1 2">
    <name type="scientific">Laodelphax striatellus</name>
    <name type="common">Small brown planthopper</name>
    <name type="synonym">Delphax striatella</name>
    <dbReference type="NCBI Taxonomy" id="195883"/>
    <lineage>
        <taxon>Eukaryota</taxon>
        <taxon>Metazoa</taxon>
        <taxon>Ecdysozoa</taxon>
        <taxon>Arthropoda</taxon>
        <taxon>Hexapoda</taxon>
        <taxon>Insecta</taxon>
        <taxon>Pterygota</taxon>
        <taxon>Neoptera</taxon>
        <taxon>Paraneoptera</taxon>
        <taxon>Hemiptera</taxon>
        <taxon>Auchenorrhyncha</taxon>
        <taxon>Fulgoroidea</taxon>
        <taxon>Delphacidae</taxon>
        <taxon>Criomorphinae</taxon>
        <taxon>Laodelphax</taxon>
    </lineage>
</organism>
<dbReference type="STRING" id="195883.A0A482WG11"/>
<dbReference type="AlphaFoldDB" id="A0A482WG11"/>
<dbReference type="EMBL" id="QKKF02037040">
    <property type="protein sequence ID" value="RZF32469.1"/>
    <property type="molecule type" value="Genomic_DNA"/>
</dbReference>
<gene>
    <name evidence="1" type="ORF">LSTR_LSTR016687</name>
</gene>
<proteinExistence type="predicted"/>
<name>A0A482WG11_LAOST</name>
<accession>A0A482WG11</accession>
<sequence length="153" mass="17448">MVLNYSLQVRVETAVSDDDEEAHSVFNGHEGIGLGSDIFTPSPGGPFSALTPSMWPQDILNKLQMIAEDPTNQLDFHYDEFGFRLDVEEETATTNSLVGVQFIEDPQHRLKWLAHLEFSHNKETSNLSWDNVDIKLPKTEKLRTFLRFLKSII</sequence>
<reference evidence="1 2" key="1">
    <citation type="journal article" date="2017" name="Gigascience">
        <title>Genome sequence of the small brown planthopper, Laodelphax striatellus.</title>
        <authorList>
            <person name="Zhu J."/>
            <person name="Jiang F."/>
            <person name="Wang X."/>
            <person name="Yang P."/>
            <person name="Bao Y."/>
            <person name="Zhao W."/>
            <person name="Wang W."/>
            <person name="Lu H."/>
            <person name="Wang Q."/>
            <person name="Cui N."/>
            <person name="Li J."/>
            <person name="Chen X."/>
            <person name="Luo L."/>
            <person name="Yu J."/>
            <person name="Kang L."/>
            <person name="Cui F."/>
        </authorList>
    </citation>
    <scope>NUCLEOTIDE SEQUENCE [LARGE SCALE GENOMIC DNA]</scope>
    <source>
        <strain evidence="1">Lst14</strain>
    </source>
</reference>
<evidence type="ECO:0000313" key="1">
    <source>
        <dbReference type="EMBL" id="RZF32469.1"/>
    </source>
</evidence>
<evidence type="ECO:0000313" key="2">
    <source>
        <dbReference type="Proteomes" id="UP000291343"/>
    </source>
</evidence>
<dbReference type="Proteomes" id="UP000291343">
    <property type="component" value="Unassembled WGS sequence"/>
</dbReference>
<keyword evidence="2" id="KW-1185">Reference proteome</keyword>
<protein>
    <submittedName>
        <fullName evidence="1">Uncharacterized protein</fullName>
    </submittedName>
</protein>
<comment type="caution">
    <text evidence="1">The sequence shown here is derived from an EMBL/GenBank/DDBJ whole genome shotgun (WGS) entry which is preliminary data.</text>
</comment>
<dbReference type="OrthoDB" id="6677355at2759"/>
<dbReference type="InParanoid" id="A0A482WG11"/>